<reference evidence="5 7" key="1">
    <citation type="submission" date="2020-07" db="EMBL/GenBank/DDBJ databases">
        <authorList>
            <person name="Teixeira M."/>
        </authorList>
    </citation>
    <scope>NUCLEOTIDE SEQUENCE</scope>
    <source>
        <strain evidence="6">3</strain>
        <strain evidence="5">Xanthomonas arboricola pv. juglandis CPBF 427</strain>
    </source>
</reference>
<dbReference type="AlphaFoldDB" id="A0A8E4H330"/>
<feature type="domain" description="DNA methylase N-4/N-6" evidence="4">
    <location>
        <begin position="61"/>
        <end position="386"/>
    </location>
</feature>
<dbReference type="InterPro" id="IPR002941">
    <property type="entry name" value="DNA_methylase_N4/N6"/>
</dbReference>
<keyword evidence="2 5" id="KW-0489">Methyltransferase</keyword>
<dbReference type="REBASE" id="409206">
    <property type="entry name" value="M.Xar427ORF1653P"/>
</dbReference>
<name>A0A8E4H330_XANCJ</name>
<organism evidence="5">
    <name type="scientific">Xanthomonas campestris pv. juglandis</name>
    <name type="common">Xanthomonas arboricola pv. juglandis</name>
    <dbReference type="NCBI Taxonomy" id="195709"/>
    <lineage>
        <taxon>Bacteria</taxon>
        <taxon>Pseudomonadati</taxon>
        <taxon>Pseudomonadota</taxon>
        <taxon>Gammaproteobacteria</taxon>
        <taxon>Lysobacterales</taxon>
        <taxon>Lysobacteraceae</taxon>
        <taxon>Xanthomonas</taxon>
    </lineage>
</organism>
<dbReference type="OrthoDB" id="9816043at2"/>
<dbReference type="PROSITE" id="PS00092">
    <property type="entry name" value="N6_MTASE"/>
    <property type="match status" value="1"/>
</dbReference>
<evidence type="ECO:0000313" key="5">
    <source>
        <dbReference type="EMBL" id="CAD0323260.1"/>
    </source>
</evidence>
<evidence type="ECO:0000256" key="2">
    <source>
        <dbReference type="ARBA" id="ARBA00022603"/>
    </source>
</evidence>
<dbReference type="RefSeq" id="WP_053055618.1">
    <property type="nucleotide sequence ID" value="NZ_LR861807.1"/>
</dbReference>
<evidence type="ECO:0000313" key="6">
    <source>
        <dbReference type="EMBL" id="CAD1790595.1"/>
    </source>
</evidence>
<sequence length="538" mass="60208">MPLLSWFNRDADLTRAALFPYRLLEPVAKLSVGDPDAPNMLIKGDNIEALKALLPYYSGQVKCVYADPPFNTGQAFDDYDDNLEHSIWLSMMYPSIELTRELLSEDGTLFVHIDDNELAYLTVILDEVMGRKNRVAMVTFKQGAPTGHKAINPGVVNTTNYVLIYAKDKAKWKPNRVFTGRERDKRYGRFLTNPSAPIEHWKFTTLAAAVGEKAGKKMVDLKKELGDGIEAYLNEFVVEHATQVCRSARPDYEAVGQDVREAIDASNAKPQEVVLHRRDKHSDMYFLGGERLLFYTSKLKEVDGILVAGEPLTTLWDDLLSNNLHKEGNVDFPKSKKPESLIKRCLDLVTNEGDLVMDSFLGSGTTAAVAHKMGRRWIGVERGDHAEEKCLPRLKAVVEGEQSGISKTVGWKGGGGFRFYKLGVPVFDDAGHIRESIRFEHLAAHVWFAETGSARSTRAPKQPFLGQHHGVGYYLLFNGILGDESKTGGNVLTKRVLKGLQAFEGPKVIYGESCDLPKERLEELQITFKQTPYDIKAR</sequence>
<dbReference type="GeneID" id="55510948"/>
<dbReference type="GO" id="GO:0032259">
    <property type="term" value="P:methylation"/>
    <property type="evidence" value="ECO:0007669"/>
    <property type="project" value="UniProtKB-KW"/>
</dbReference>
<dbReference type="Gene3D" id="3.40.50.150">
    <property type="entry name" value="Vaccinia Virus protein VP39"/>
    <property type="match status" value="1"/>
</dbReference>
<comment type="similarity">
    <text evidence="1">Belongs to the N(4)/N(6)-methyltransferase family.</text>
</comment>
<dbReference type="InterPro" id="IPR029063">
    <property type="entry name" value="SAM-dependent_MTases_sf"/>
</dbReference>
<dbReference type="REBASE" id="486086">
    <property type="entry name" value="M.Xari3ORF1639P"/>
</dbReference>
<evidence type="ECO:0000256" key="1">
    <source>
        <dbReference type="ARBA" id="ARBA00006594"/>
    </source>
</evidence>
<protein>
    <submittedName>
        <fullName evidence="5">Site-specific DNA-methyltransferase</fullName>
    </submittedName>
</protein>
<dbReference type="EMBL" id="LR861807">
    <property type="protein sequence ID" value="CAD1790595.1"/>
    <property type="molecule type" value="Genomic_DNA"/>
</dbReference>
<dbReference type="PRINTS" id="PR00508">
    <property type="entry name" value="S21N4MTFRASE"/>
</dbReference>
<proteinExistence type="inferred from homology"/>
<dbReference type="SUPFAM" id="SSF53335">
    <property type="entry name" value="S-adenosyl-L-methionine-dependent methyltransferases"/>
    <property type="match status" value="1"/>
</dbReference>
<dbReference type="GO" id="GO:0008170">
    <property type="term" value="F:N-methyltransferase activity"/>
    <property type="evidence" value="ECO:0007669"/>
    <property type="project" value="InterPro"/>
</dbReference>
<evidence type="ECO:0000259" key="4">
    <source>
        <dbReference type="Pfam" id="PF01555"/>
    </source>
</evidence>
<dbReference type="EMBL" id="LR824643">
    <property type="protein sequence ID" value="CAD0323260.1"/>
    <property type="molecule type" value="Genomic_DNA"/>
</dbReference>
<evidence type="ECO:0000256" key="3">
    <source>
        <dbReference type="ARBA" id="ARBA00022679"/>
    </source>
</evidence>
<dbReference type="GO" id="GO:0003677">
    <property type="term" value="F:DNA binding"/>
    <property type="evidence" value="ECO:0007669"/>
    <property type="project" value="InterPro"/>
</dbReference>
<dbReference type="Pfam" id="PF01555">
    <property type="entry name" value="N6_N4_Mtase"/>
    <property type="match status" value="1"/>
</dbReference>
<gene>
    <name evidence="6" type="ORF">XSP_001639</name>
    <name evidence="5" type="ORF">XSP_001653</name>
</gene>
<accession>A0A8E4H330</accession>
<dbReference type="InterPro" id="IPR002052">
    <property type="entry name" value="DNA_methylase_N6_adenine_CS"/>
</dbReference>
<dbReference type="InterPro" id="IPR001091">
    <property type="entry name" value="RM_Methyltransferase"/>
</dbReference>
<dbReference type="Proteomes" id="UP000514411">
    <property type="component" value="Chromosome"/>
</dbReference>
<evidence type="ECO:0000313" key="7">
    <source>
        <dbReference type="Proteomes" id="UP000514411"/>
    </source>
</evidence>
<keyword evidence="3 5" id="KW-0808">Transferase</keyword>